<dbReference type="SUPFAM" id="SSF89447">
    <property type="entry name" value="AbrB/MazE/MraZ-like"/>
    <property type="match status" value="1"/>
</dbReference>
<gene>
    <name evidence="7" type="primary">mraZ</name>
    <name evidence="9" type="ORF">BWK73_14400</name>
</gene>
<dbReference type="Pfam" id="PF02381">
    <property type="entry name" value="MraZ"/>
    <property type="match status" value="2"/>
</dbReference>
<dbReference type="GO" id="GO:2000143">
    <property type="term" value="P:negative regulation of DNA-templated transcription initiation"/>
    <property type="evidence" value="ECO:0007669"/>
    <property type="project" value="TreeGrafter"/>
</dbReference>
<comment type="caution">
    <text evidence="9">The sequence shown here is derived from an EMBL/GenBank/DDBJ whole genome shotgun (WGS) entry which is preliminary data.</text>
</comment>
<evidence type="ECO:0000256" key="3">
    <source>
        <dbReference type="ARBA" id="ARBA00022737"/>
    </source>
</evidence>
<keyword evidence="9" id="KW-0131">Cell cycle</keyword>
<evidence type="ECO:0000259" key="8">
    <source>
        <dbReference type="PROSITE" id="PS51740"/>
    </source>
</evidence>
<keyword evidence="9" id="KW-0132">Cell division</keyword>
<dbReference type="PANTHER" id="PTHR34701">
    <property type="entry name" value="TRANSCRIPTIONAL REGULATOR MRAZ"/>
    <property type="match status" value="1"/>
</dbReference>
<dbReference type="GO" id="GO:0051301">
    <property type="term" value="P:cell division"/>
    <property type="evidence" value="ECO:0007669"/>
    <property type="project" value="UniProtKB-KW"/>
</dbReference>
<dbReference type="PANTHER" id="PTHR34701:SF1">
    <property type="entry name" value="TRANSCRIPTIONAL REGULATOR MRAZ"/>
    <property type="match status" value="1"/>
</dbReference>
<organism evidence="9 10">
    <name type="scientific">Thiothrix lacustris</name>
    <dbReference type="NCBI Taxonomy" id="525917"/>
    <lineage>
        <taxon>Bacteria</taxon>
        <taxon>Pseudomonadati</taxon>
        <taxon>Pseudomonadota</taxon>
        <taxon>Gammaproteobacteria</taxon>
        <taxon>Thiotrichales</taxon>
        <taxon>Thiotrichaceae</taxon>
        <taxon>Thiothrix</taxon>
    </lineage>
</organism>
<feature type="domain" description="SpoVT-AbrB" evidence="8">
    <location>
        <begin position="81"/>
        <end position="124"/>
    </location>
</feature>
<keyword evidence="4 7" id="KW-0805">Transcription regulation</keyword>
<dbReference type="InterPro" id="IPR007159">
    <property type="entry name" value="SpoVT-AbrB_dom"/>
</dbReference>
<sequence length="151" mass="17127">MFRGISNISIDPKGRLAMPAKYREDIVENAAGQIVITVDHTDKCLLVYPMDQWLKVEKTLMSLPNMNRRVRNMQRLILGHAAELELDAQGRVLLPAPLREYAHLDKHAVLVGQANKLELWDADTWEAARESWLLEAQDDAEAAEILDQVSL</sequence>
<dbReference type="CDD" id="cd16320">
    <property type="entry name" value="MraZ_N"/>
    <property type="match status" value="1"/>
</dbReference>
<dbReference type="AlphaFoldDB" id="A0A1Y1QS57"/>
<dbReference type="InterPro" id="IPR037914">
    <property type="entry name" value="SpoVT-AbrB_sf"/>
</dbReference>
<dbReference type="PROSITE" id="PS51740">
    <property type="entry name" value="SPOVT_ABRB"/>
    <property type="match status" value="2"/>
</dbReference>
<dbReference type="STRING" id="1123401.GCA_000621325_00768"/>
<dbReference type="GO" id="GO:0000976">
    <property type="term" value="F:transcription cis-regulatory region binding"/>
    <property type="evidence" value="ECO:0007669"/>
    <property type="project" value="TreeGrafter"/>
</dbReference>
<evidence type="ECO:0000313" key="10">
    <source>
        <dbReference type="Proteomes" id="UP000192491"/>
    </source>
</evidence>
<dbReference type="InterPro" id="IPR003444">
    <property type="entry name" value="MraZ"/>
</dbReference>
<dbReference type="Gene3D" id="3.40.1550.20">
    <property type="entry name" value="Transcriptional regulator MraZ domain"/>
    <property type="match status" value="1"/>
</dbReference>
<name>A0A1Y1QS57_9GAMM</name>
<evidence type="ECO:0000313" key="9">
    <source>
        <dbReference type="EMBL" id="OQX12599.1"/>
    </source>
</evidence>
<dbReference type="NCBIfam" id="TIGR00242">
    <property type="entry name" value="division/cell wall cluster transcriptional repressor MraZ"/>
    <property type="match status" value="1"/>
</dbReference>
<dbReference type="EMBL" id="MTEJ01000062">
    <property type="protein sequence ID" value="OQX12599.1"/>
    <property type="molecule type" value="Genomic_DNA"/>
</dbReference>
<keyword evidence="5 7" id="KW-0238">DNA-binding</keyword>
<dbReference type="GO" id="GO:0009295">
    <property type="term" value="C:nucleoid"/>
    <property type="evidence" value="ECO:0007669"/>
    <property type="project" value="UniProtKB-SubCell"/>
</dbReference>
<evidence type="ECO:0000256" key="2">
    <source>
        <dbReference type="ARBA" id="ARBA00022490"/>
    </source>
</evidence>
<dbReference type="InterPro" id="IPR038619">
    <property type="entry name" value="MraZ_sf"/>
</dbReference>
<dbReference type="CDD" id="cd16321">
    <property type="entry name" value="MraZ_C"/>
    <property type="match status" value="1"/>
</dbReference>
<evidence type="ECO:0000256" key="4">
    <source>
        <dbReference type="ARBA" id="ARBA00023015"/>
    </source>
</evidence>
<dbReference type="GO" id="GO:0003700">
    <property type="term" value="F:DNA-binding transcription factor activity"/>
    <property type="evidence" value="ECO:0007669"/>
    <property type="project" value="UniProtKB-UniRule"/>
</dbReference>
<comment type="subcellular location">
    <subcellularLocation>
        <location evidence="7">Cytoplasm</location>
        <location evidence="7">Nucleoid</location>
    </subcellularLocation>
</comment>
<keyword evidence="2 7" id="KW-0963">Cytoplasm</keyword>
<evidence type="ECO:0000256" key="7">
    <source>
        <dbReference type="HAMAP-Rule" id="MF_01008"/>
    </source>
</evidence>
<dbReference type="HAMAP" id="MF_01008">
    <property type="entry name" value="MraZ"/>
    <property type="match status" value="1"/>
</dbReference>
<proteinExistence type="inferred from homology"/>
<protein>
    <recommendedName>
        <fullName evidence="1 7">Transcriptional regulator MraZ</fullName>
    </recommendedName>
</protein>
<evidence type="ECO:0000256" key="1">
    <source>
        <dbReference type="ARBA" id="ARBA00013860"/>
    </source>
</evidence>
<dbReference type="InterPro" id="IPR035642">
    <property type="entry name" value="MraZ_N"/>
</dbReference>
<evidence type="ECO:0000256" key="6">
    <source>
        <dbReference type="ARBA" id="ARBA00023163"/>
    </source>
</evidence>
<comment type="subunit">
    <text evidence="7">Forms oligomers.</text>
</comment>
<accession>A0A1Y1QS57</accession>
<dbReference type="InterPro" id="IPR035644">
    <property type="entry name" value="MraZ_C"/>
</dbReference>
<evidence type="ECO:0000256" key="5">
    <source>
        <dbReference type="ARBA" id="ARBA00023125"/>
    </source>
</evidence>
<dbReference type="Proteomes" id="UP000192491">
    <property type="component" value="Unassembled WGS sequence"/>
</dbReference>
<keyword evidence="6 7" id="KW-0804">Transcription</keyword>
<dbReference type="GO" id="GO:0005737">
    <property type="term" value="C:cytoplasm"/>
    <property type="evidence" value="ECO:0007669"/>
    <property type="project" value="UniProtKB-UniRule"/>
</dbReference>
<reference evidence="9 10" key="1">
    <citation type="submission" date="2017-01" db="EMBL/GenBank/DDBJ databases">
        <title>Novel large sulfur bacteria in the metagenomes of groundwater-fed chemosynthetic microbial mats in the Lake Huron basin.</title>
        <authorList>
            <person name="Sharrar A.M."/>
            <person name="Flood B.E."/>
            <person name="Bailey J.V."/>
            <person name="Jones D.S."/>
            <person name="Biddanda B."/>
            <person name="Ruberg S.A."/>
            <person name="Marcus D.N."/>
            <person name="Dick G.J."/>
        </authorList>
    </citation>
    <scope>NUCLEOTIDE SEQUENCE [LARGE SCALE GENOMIC DNA]</scope>
    <source>
        <strain evidence="9">A8</strain>
    </source>
</reference>
<keyword evidence="3" id="KW-0677">Repeat</keyword>
<comment type="similarity">
    <text evidence="7">Belongs to the MraZ family.</text>
</comment>
<dbReference type="InterPro" id="IPR020603">
    <property type="entry name" value="MraZ_dom"/>
</dbReference>
<feature type="domain" description="SpoVT-AbrB" evidence="8">
    <location>
        <begin position="5"/>
        <end position="52"/>
    </location>
</feature>